<feature type="domain" description="HTH lysR-type" evidence="5">
    <location>
        <begin position="5"/>
        <end position="61"/>
    </location>
</feature>
<accession>A0A1I6Z5C3</accession>
<keyword evidence="2" id="KW-0805">Transcription regulation</keyword>
<dbReference type="InterPro" id="IPR036388">
    <property type="entry name" value="WH-like_DNA-bd_sf"/>
</dbReference>
<dbReference type="PROSITE" id="PS50931">
    <property type="entry name" value="HTH_LYSR"/>
    <property type="match status" value="1"/>
</dbReference>
<keyword evidence="4" id="KW-0804">Transcription</keyword>
<evidence type="ECO:0000256" key="4">
    <source>
        <dbReference type="ARBA" id="ARBA00023163"/>
    </source>
</evidence>
<evidence type="ECO:0000256" key="2">
    <source>
        <dbReference type="ARBA" id="ARBA00023015"/>
    </source>
</evidence>
<dbReference type="PANTHER" id="PTHR30419:SF8">
    <property type="entry name" value="NITROGEN ASSIMILATION TRANSCRIPTIONAL ACTIVATOR-RELATED"/>
    <property type="match status" value="1"/>
</dbReference>
<dbReference type="Pfam" id="PF03466">
    <property type="entry name" value="LysR_substrate"/>
    <property type="match status" value="1"/>
</dbReference>
<dbReference type="GO" id="GO:0005829">
    <property type="term" value="C:cytosol"/>
    <property type="evidence" value="ECO:0007669"/>
    <property type="project" value="TreeGrafter"/>
</dbReference>
<organism evidence="6 7">
    <name type="scientific">Halomonas saccharevitans</name>
    <dbReference type="NCBI Taxonomy" id="416872"/>
    <lineage>
        <taxon>Bacteria</taxon>
        <taxon>Pseudomonadati</taxon>
        <taxon>Pseudomonadota</taxon>
        <taxon>Gammaproteobacteria</taxon>
        <taxon>Oceanospirillales</taxon>
        <taxon>Halomonadaceae</taxon>
        <taxon>Halomonas</taxon>
    </lineage>
</organism>
<evidence type="ECO:0000313" key="6">
    <source>
        <dbReference type="EMBL" id="SFT57932.1"/>
    </source>
</evidence>
<dbReference type="PRINTS" id="PR00039">
    <property type="entry name" value="HTHLYSR"/>
</dbReference>
<dbReference type="GO" id="GO:0003700">
    <property type="term" value="F:DNA-binding transcription factor activity"/>
    <property type="evidence" value="ECO:0007669"/>
    <property type="project" value="InterPro"/>
</dbReference>
<dbReference type="PANTHER" id="PTHR30419">
    <property type="entry name" value="HTH-TYPE TRANSCRIPTIONAL REGULATOR YBHD"/>
    <property type="match status" value="1"/>
</dbReference>
<dbReference type="Gene3D" id="1.10.10.10">
    <property type="entry name" value="Winged helix-like DNA-binding domain superfamily/Winged helix DNA-binding domain"/>
    <property type="match status" value="1"/>
</dbReference>
<dbReference type="RefSeq" id="WP_089848159.1">
    <property type="nucleotide sequence ID" value="NZ_FPAQ01000009.1"/>
</dbReference>
<evidence type="ECO:0000256" key="3">
    <source>
        <dbReference type="ARBA" id="ARBA00023125"/>
    </source>
</evidence>
<name>A0A1I6Z5C3_9GAMM</name>
<evidence type="ECO:0000259" key="5">
    <source>
        <dbReference type="PROSITE" id="PS50931"/>
    </source>
</evidence>
<dbReference type="OrthoDB" id="8437302at2"/>
<dbReference type="EMBL" id="FPAQ01000009">
    <property type="protein sequence ID" value="SFT57932.1"/>
    <property type="molecule type" value="Genomic_DNA"/>
</dbReference>
<dbReference type="InterPro" id="IPR000847">
    <property type="entry name" value="LysR_HTH_N"/>
</dbReference>
<evidence type="ECO:0000313" key="7">
    <source>
        <dbReference type="Proteomes" id="UP000199594"/>
    </source>
</evidence>
<dbReference type="CDD" id="cd08440">
    <property type="entry name" value="PBP2_LTTR_like_4"/>
    <property type="match status" value="1"/>
</dbReference>
<dbReference type="SUPFAM" id="SSF46785">
    <property type="entry name" value="Winged helix' DNA-binding domain"/>
    <property type="match status" value="1"/>
</dbReference>
<dbReference type="GO" id="GO:0003677">
    <property type="term" value="F:DNA binding"/>
    <property type="evidence" value="ECO:0007669"/>
    <property type="project" value="UniProtKB-KW"/>
</dbReference>
<dbReference type="InterPro" id="IPR036390">
    <property type="entry name" value="WH_DNA-bd_sf"/>
</dbReference>
<keyword evidence="3 6" id="KW-0238">DNA-binding</keyword>
<comment type="similarity">
    <text evidence="1">Belongs to the LysR transcriptional regulatory family.</text>
</comment>
<proteinExistence type="inferred from homology"/>
<evidence type="ECO:0000256" key="1">
    <source>
        <dbReference type="ARBA" id="ARBA00009437"/>
    </source>
</evidence>
<sequence length="297" mass="33037">MLPELKIQPLRCVLAIVDEGGFHAAARQLHRTQPAVSMAVRELEQRLGESLFEKGGKAALTPFGRYCLPRFRELITQHDRLSRELWAQVQKQAGHVDMAAVPSVASRLMPRLLSDFILRYPDLKVSLQDGSADFVRRLVAGGEVELGFTSLWREDDELSFTPLMRDDVGVVCRDDHPLAERDSLGWEALQGQVLIRNGTSRLLEGTEAEPLLAESAFDISNMISLTAMLVAGIGITTLPRLAFPQEYERLRFIPLVDPLVERELGLLRPAQRSLSPAAQAMEAFVIESLRSEAFAAP</sequence>
<dbReference type="SUPFAM" id="SSF53850">
    <property type="entry name" value="Periplasmic binding protein-like II"/>
    <property type="match status" value="1"/>
</dbReference>
<dbReference type="Pfam" id="PF00126">
    <property type="entry name" value="HTH_1"/>
    <property type="match status" value="1"/>
</dbReference>
<dbReference type="InterPro" id="IPR050950">
    <property type="entry name" value="HTH-type_LysR_regulators"/>
</dbReference>
<dbReference type="InterPro" id="IPR005119">
    <property type="entry name" value="LysR_subst-bd"/>
</dbReference>
<reference evidence="6 7" key="1">
    <citation type="submission" date="2016-10" db="EMBL/GenBank/DDBJ databases">
        <authorList>
            <person name="de Groot N.N."/>
        </authorList>
    </citation>
    <scope>NUCLEOTIDE SEQUENCE [LARGE SCALE GENOMIC DNA]</scope>
    <source>
        <strain evidence="6 7">CGMCC 1.6493</strain>
    </source>
</reference>
<dbReference type="Gene3D" id="3.40.190.290">
    <property type="match status" value="1"/>
</dbReference>
<protein>
    <submittedName>
        <fullName evidence="6">DNA-binding transcriptional regulator, LysR family</fullName>
    </submittedName>
</protein>
<dbReference type="Proteomes" id="UP000199594">
    <property type="component" value="Unassembled WGS sequence"/>
</dbReference>
<dbReference type="AlphaFoldDB" id="A0A1I6Z5C3"/>
<gene>
    <name evidence="6" type="ORF">SAMN04487956_10920</name>
</gene>